<proteinExistence type="predicted"/>
<gene>
    <name evidence="1" type="ORF">ABVB70_11810</name>
</gene>
<dbReference type="EMBL" id="JBETME010000004">
    <property type="protein sequence ID" value="MES4991020.1"/>
    <property type="molecule type" value="Genomic_DNA"/>
</dbReference>
<dbReference type="RefSeq" id="WP_353574268.1">
    <property type="nucleotide sequence ID" value="NZ_JBETME010000004.1"/>
</dbReference>
<evidence type="ECO:0000313" key="2">
    <source>
        <dbReference type="Proteomes" id="UP001438189"/>
    </source>
</evidence>
<evidence type="ECO:0000313" key="1">
    <source>
        <dbReference type="EMBL" id="MES4991020.1"/>
    </source>
</evidence>
<accession>A0ABD5LGP7</accession>
<protein>
    <submittedName>
        <fullName evidence="1">Uncharacterized protein</fullName>
    </submittedName>
</protein>
<comment type="caution">
    <text evidence="1">The sequence shown here is derived from an EMBL/GenBank/DDBJ whole genome shotgun (WGS) entry which is preliminary data.</text>
</comment>
<organism evidence="1 2">
    <name type="scientific">Agrobacterium radiobacter</name>
    <dbReference type="NCBI Taxonomy" id="362"/>
    <lineage>
        <taxon>Bacteria</taxon>
        <taxon>Pseudomonadati</taxon>
        <taxon>Pseudomonadota</taxon>
        <taxon>Alphaproteobacteria</taxon>
        <taxon>Hyphomicrobiales</taxon>
        <taxon>Rhizobiaceae</taxon>
        <taxon>Rhizobium/Agrobacterium group</taxon>
        <taxon>Agrobacterium</taxon>
        <taxon>Agrobacterium tumefaciens complex</taxon>
    </lineage>
</organism>
<sequence>MLRVGEDRTNSSWESIVLHANAVENLAADLRRVIDSGSLPKLDASRTPVVEEWFIEKFVVPTLVGFIKYPGDCGERHGQRGSMSFTGPLQLFSLRQGVARSSHRWYSVGQPSPIAEDSLRRWSVGGEF</sequence>
<reference evidence="1 2" key="1">
    <citation type="submission" date="2024-06" db="EMBL/GenBank/DDBJ databases">
        <title>Genome sequencing of Agrobacterium spp. from tobacco in Serbia.</title>
        <authorList>
            <person name="Ilicic R.J."/>
            <person name="Studholme D.J."/>
            <person name="Jelusic A."/>
            <person name="Barac G."/>
            <person name="Bagi F."/>
            <person name="Popovic Milovanovic T."/>
        </authorList>
    </citation>
    <scope>NUCLEOTIDE SEQUENCE [LARGE SCALE GENOMIC DNA]</scope>
    <source>
        <strain evidence="1 2">DA1</strain>
    </source>
</reference>
<dbReference type="AlphaFoldDB" id="A0ABD5LGP7"/>
<dbReference type="Proteomes" id="UP001438189">
    <property type="component" value="Unassembled WGS sequence"/>
</dbReference>
<name>A0ABD5LGP7_AGRRD</name>